<evidence type="ECO:0000313" key="2">
    <source>
        <dbReference type="Proteomes" id="UP000683360"/>
    </source>
</evidence>
<dbReference type="Proteomes" id="UP000683360">
    <property type="component" value="Unassembled WGS sequence"/>
</dbReference>
<keyword evidence="2" id="KW-1185">Reference proteome</keyword>
<name>A0A8S3S2N5_MYTED</name>
<gene>
    <name evidence="1" type="ORF">MEDL_27162</name>
</gene>
<reference evidence="1" key="1">
    <citation type="submission" date="2021-03" db="EMBL/GenBank/DDBJ databases">
        <authorList>
            <person name="Bekaert M."/>
        </authorList>
    </citation>
    <scope>NUCLEOTIDE SEQUENCE</scope>
</reference>
<protein>
    <submittedName>
        <fullName evidence="1">Uncharacterized protein</fullName>
    </submittedName>
</protein>
<proteinExistence type="predicted"/>
<accession>A0A8S3S2N5</accession>
<evidence type="ECO:0000313" key="1">
    <source>
        <dbReference type="EMBL" id="CAG2213235.1"/>
    </source>
</evidence>
<comment type="caution">
    <text evidence="1">The sequence shown here is derived from an EMBL/GenBank/DDBJ whole genome shotgun (WGS) entry which is preliminary data.</text>
</comment>
<dbReference type="AlphaFoldDB" id="A0A8S3S2N5"/>
<dbReference type="EMBL" id="CAJPWZ010001341">
    <property type="protein sequence ID" value="CAG2213235.1"/>
    <property type="molecule type" value="Genomic_DNA"/>
</dbReference>
<sequence length="169" mass="19868">MQTARTLSMNRMQPLQFFWWTTAKPTAYTTTNFCLVDHAKPPATPLQIYFGGPPQNLQPTPQIYFGGPPQNKAYTTTNFLVDHRKTYSHYYKFILVDHRKKPTAYTTTTIFWWTTAKPTTLHHYEFILVDHRKTYSYTTTKIYFVGPPQNPHLQPTNLQQTCLQFLLEK</sequence>
<organism evidence="1 2">
    <name type="scientific">Mytilus edulis</name>
    <name type="common">Blue mussel</name>
    <dbReference type="NCBI Taxonomy" id="6550"/>
    <lineage>
        <taxon>Eukaryota</taxon>
        <taxon>Metazoa</taxon>
        <taxon>Spiralia</taxon>
        <taxon>Lophotrochozoa</taxon>
        <taxon>Mollusca</taxon>
        <taxon>Bivalvia</taxon>
        <taxon>Autobranchia</taxon>
        <taxon>Pteriomorphia</taxon>
        <taxon>Mytilida</taxon>
        <taxon>Mytiloidea</taxon>
        <taxon>Mytilidae</taxon>
        <taxon>Mytilinae</taxon>
        <taxon>Mytilus</taxon>
    </lineage>
</organism>